<dbReference type="SUPFAM" id="SSF53056">
    <property type="entry name" value="beta-carbonic anhydrase, cab"/>
    <property type="match status" value="1"/>
</dbReference>
<comment type="cofactor">
    <cofactor evidence="7">
        <name>Zn(2+)</name>
        <dbReference type="ChEBI" id="CHEBI:29105"/>
    </cofactor>
    <text evidence="7">Binds 1 zinc ion per subunit.</text>
</comment>
<dbReference type="SMART" id="SM00947">
    <property type="entry name" value="Pro_CA"/>
    <property type="match status" value="1"/>
</dbReference>
<dbReference type="RefSeq" id="WP_039627211.1">
    <property type="nucleotide sequence ID" value="NZ_CP007775.1"/>
</dbReference>
<dbReference type="InterPro" id="IPR036874">
    <property type="entry name" value="Carbonic_anhydrase_sf"/>
</dbReference>
<dbReference type="OrthoDB" id="9797527at2"/>
<feature type="binding site" evidence="7">
    <location>
        <position position="100"/>
    </location>
    <ligand>
        <name>Zn(2+)</name>
        <dbReference type="ChEBI" id="CHEBI:29105"/>
    </ligand>
</feature>
<evidence type="ECO:0000313" key="9">
    <source>
        <dbReference type="Proteomes" id="UP000031130"/>
    </source>
</evidence>
<dbReference type="GO" id="GO:0004089">
    <property type="term" value="F:carbonate dehydratase activity"/>
    <property type="evidence" value="ECO:0007669"/>
    <property type="project" value="UniProtKB-EC"/>
</dbReference>
<name>A0A0A8I0D1_CAMLA</name>
<dbReference type="AlphaFoldDB" id="A0A0A8I0D1"/>
<feature type="binding site" evidence="7">
    <location>
        <position position="41"/>
    </location>
    <ligand>
        <name>Zn(2+)</name>
        <dbReference type="ChEBI" id="CHEBI:29105"/>
    </ligand>
</feature>
<gene>
    <name evidence="8" type="primary">canB</name>
    <name evidence="8" type="ORF">UPTC3659_1714</name>
</gene>
<keyword evidence="4 7" id="KW-0862">Zinc</keyword>
<dbReference type="PANTHER" id="PTHR11002:SF76">
    <property type="entry name" value="CARBONIC ANHYDRASE"/>
    <property type="match status" value="1"/>
</dbReference>
<dbReference type="EC" id="4.2.1.1" evidence="2"/>
<dbReference type="InterPro" id="IPR045066">
    <property type="entry name" value="Beta_CA_cladeB"/>
</dbReference>
<dbReference type="HOGENOM" id="CLU_053879_5_3_7"/>
<dbReference type="EMBL" id="CP007775">
    <property type="protein sequence ID" value="AJD02530.1"/>
    <property type="molecule type" value="Genomic_DNA"/>
</dbReference>
<dbReference type="PROSITE" id="PS00704">
    <property type="entry name" value="PROK_CO2_ANHYDRASE_1"/>
    <property type="match status" value="1"/>
</dbReference>
<accession>A0A0A8I0D1</accession>
<dbReference type="Pfam" id="PF00484">
    <property type="entry name" value="Pro_CA"/>
    <property type="match status" value="1"/>
</dbReference>
<evidence type="ECO:0000256" key="3">
    <source>
        <dbReference type="ARBA" id="ARBA00022723"/>
    </source>
</evidence>
<evidence type="ECO:0000256" key="5">
    <source>
        <dbReference type="ARBA" id="ARBA00023239"/>
    </source>
</evidence>
<dbReference type="GO" id="GO:0008270">
    <property type="term" value="F:zinc ion binding"/>
    <property type="evidence" value="ECO:0007669"/>
    <property type="project" value="InterPro"/>
</dbReference>
<reference evidence="8 9" key="1">
    <citation type="journal article" date="2014" name="Genome Biol. Evol.">
        <title>Comparative Genomics of the Campylobacter lari Group.</title>
        <authorList>
            <person name="Miller W.G."/>
            <person name="Yee E."/>
            <person name="Chapman M.H."/>
            <person name="Smith T.P."/>
            <person name="Bono J.L."/>
            <person name="Huynh S."/>
            <person name="Parker C.T."/>
            <person name="Vandamme P."/>
            <person name="Luong K."/>
            <person name="Korlach J."/>
        </authorList>
    </citation>
    <scope>NUCLEOTIDE SEQUENCE [LARGE SCALE GENOMIC DNA]</scope>
    <source>
        <strain evidence="9">RM3659</strain>
    </source>
</reference>
<keyword evidence="5 8" id="KW-0456">Lyase</keyword>
<evidence type="ECO:0000256" key="4">
    <source>
        <dbReference type="ARBA" id="ARBA00022833"/>
    </source>
</evidence>
<dbReference type="PANTHER" id="PTHR11002">
    <property type="entry name" value="CARBONIC ANHYDRASE"/>
    <property type="match status" value="1"/>
</dbReference>
<evidence type="ECO:0000256" key="2">
    <source>
        <dbReference type="ARBA" id="ARBA00012925"/>
    </source>
</evidence>
<dbReference type="KEGG" id="cln:UPTC3659_1714"/>
<evidence type="ECO:0000256" key="7">
    <source>
        <dbReference type="PIRSR" id="PIRSR601765-1"/>
    </source>
</evidence>
<dbReference type="GO" id="GO:0015976">
    <property type="term" value="P:carbon utilization"/>
    <property type="evidence" value="ECO:0007669"/>
    <property type="project" value="InterPro"/>
</dbReference>
<dbReference type="Gene3D" id="3.40.1050.10">
    <property type="entry name" value="Carbonic anhydrase"/>
    <property type="match status" value="1"/>
</dbReference>
<proteinExistence type="inferred from homology"/>
<dbReference type="Proteomes" id="UP000031130">
    <property type="component" value="Chromosome"/>
</dbReference>
<evidence type="ECO:0000313" key="8">
    <source>
        <dbReference type="EMBL" id="AJD02530.1"/>
    </source>
</evidence>
<protein>
    <recommendedName>
        <fullName evidence="2">carbonic anhydrase</fullName>
        <ecNumber evidence="2">4.2.1.1</ecNumber>
    </recommendedName>
</protein>
<feature type="binding site" evidence="7">
    <location>
        <position position="39"/>
    </location>
    <ligand>
        <name>Zn(2+)</name>
        <dbReference type="ChEBI" id="CHEBI:29105"/>
    </ligand>
</feature>
<feature type="binding site" evidence="7">
    <location>
        <position position="103"/>
    </location>
    <ligand>
        <name>Zn(2+)</name>
        <dbReference type="ChEBI" id="CHEBI:29105"/>
    </ligand>
</feature>
<keyword evidence="3 7" id="KW-0479">Metal-binding</keyword>
<evidence type="ECO:0000256" key="1">
    <source>
        <dbReference type="ARBA" id="ARBA00006217"/>
    </source>
</evidence>
<comment type="catalytic activity">
    <reaction evidence="6">
        <text>hydrogencarbonate + H(+) = CO2 + H2O</text>
        <dbReference type="Rhea" id="RHEA:10748"/>
        <dbReference type="ChEBI" id="CHEBI:15377"/>
        <dbReference type="ChEBI" id="CHEBI:15378"/>
        <dbReference type="ChEBI" id="CHEBI:16526"/>
        <dbReference type="ChEBI" id="CHEBI:17544"/>
        <dbReference type="EC" id="4.2.1.1"/>
    </reaction>
</comment>
<organism evidence="8 9">
    <name type="scientific">Campylobacter lari NCTC 11845</name>
    <dbReference type="NCBI Taxonomy" id="1388749"/>
    <lineage>
        <taxon>Bacteria</taxon>
        <taxon>Pseudomonadati</taxon>
        <taxon>Campylobacterota</taxon>
        <taxon>Epsilonproteobacteria</taxon>
        <taxon>Campylobacterales</taxon>
        <taxon>Campylobacteraceae</taxon>
        <taxon>Campylobacter</taxon>
    </lineage>
</organism>
<evidence type="ECO:0000256" key="6">
    <source>
        <dbReference type="ARBA" id="ARBA00048348"/>
    </source>
</evidence>
<dbReference type="CDD" id="cd00884">
    <property type="entry name" value="beta_CA_cladeB"/>
    <property type="match status" value="1"/>
</dbReference>
<sequence length="213" mass="24496">MKDLIEGALKFMQEDFKEHAELFESLKNKQNPHTLFIGCADSRVIPNLITNTGPGELFVIRNIGNIVPPYRIGDDFLATTSAIEYAFNSLHIKNIIVCGHSNCGGCAALYANENDLKNMPNVRKWLTLLEPIKNKVLKVAKDDLAMRSWMTEKMNLVNSLQNLLTYPGIEDALNKKEIELHAWYYIIETGEIYEYDFSFENFVLIQERIKKYE</sequence>
<comment type="similarity">
    <text evidence="1">Belongs to the beta-class carbonic anhydrase family.</text>
</comment>
<dbReference type="InterPro" id="IPR001765">
    <property type="entry name" value="Carbonic_anhydrase"/>
</dbReference>
<dbReference type="InterPro" id="IPR015892">
    <property type="entry name" value="Carbonic_anhydrase_CS"/>
</dbReference>